<dbReference type="InterPro" id="IPR003732">
    <property type="entry name" value="Daa-tRNA_deacyls_DTD"/>
</dbReference>
<dbReference type="PANTHER" id="PTHR10472:SF5">
    <property type="entry name" value="D-AMINOACYL-TRNA DEACYLASE 1"/>
    <property type="match status" value="1"/>
</dbReference>
<dbReference type="FunFam" id="3.50.80.10:FF:000001">
    <property type="entry name" value="D-aminoacyl-tRNA deacylase"/>
    <property type="match status" value="1"/>
</dbReference>
<dbReference type="PANTHER" id="PTHR10472">
    <property type="entry name" value="D-TYROSYL-TRNA TYR DEACYLASE"/>
    <property type="match status" value="1"/>
</dbReference>
<protein>
    <recommendedName>
        <fullName evidence="3">D-aminoacyl-tRNA deacylase</fullName>
    </recommendedName>
</protein>
<dbReference type="GO" id="GO:0005737">
    <property type="term" value="C:cytoplasm"/>
    <property type="evidence" value="ECO:0007669"/>
    <property type="project" value="InterPro"/>
</dbReference>
<reference evidence="2" key="1">
    <citation type="submission" date="2018-05" db="EMBL/GenBank/DDBJ databases">
        <authorList>
            <person name="Lanie J.A."/>
            <person name="Ng W.-L."/>
            <person name="Kazmierczak K.M."/>
            <person name="Andrzejewski T.M."/>
            <person name="Davidsen T.M."/>
            <person name="Wayne K.J."/>
            <person name="Tettelin H."/>
            <person name="Glass J.I."/>
            <person name="Rusch D."/>
            <person name="Podicherti R."/>
            <person name="Tsui H.-C.T."/>
            <person name="Winkler M.E."/>
        </authorList>
    </citation>
    <scope>NUCLEOTIDE SEQUENCE</scope>
</reference>
<dbReference type="Pfam" id="PF02580">
    <property type="entry name" value="Tyr_Deacylase"/>
    <property type="match status" value="1"/>
</dbReference>
<accession>A0A382C7D9</accession>
<evidence type="ECO:0000313" key="2">
    <source>
        <dbReference type="EMBL" id="SVB21804.1"/>
    </source>
</evidence>
<sequence>VLVGVHVDDTDRDIEFCADKTVHLRIFPDDDGRMNRSVLESGGGVLAVSQFTLYGDCRKGRRPSFGTAAEPEVAERLYEMYIQRVESHGVRVERGVFGTHMQVRIDNDGPVTLLIESPHSE</sequence>
<feature type="non-terminal residue" evidence="2">
    <location>
        <position position="1"/>
    </location>
</feature>
<dbReference type="InterPro" id="IPR023509">
    <property type="entry name" value="DTD-like_sf"/>
</dbReference>
<dbReference type="AlphaFoldDB" id="A0A382C7D9"/>
<dbReference type="SUPFAM" id="SSF69500">
    <property type="entry name" value="DTD-like"/>
    <property type="match status" value="1"/>
</dbReference>
<dbReference type="GO" id="GO:0051500">
    <property type="term" value="F:D-tyrosyl-tRNA(Tyr) deacylase activity"/>
    <property type="evidence" value="ECO:0007669"/>
    <property type="project" value="TreeGrafter"/>
</dbReference>
<evidence type="ECO:0008006" key="3">
    <source>
        <dbReference type="Google" id="ProtNLM"/>
    </source>
</evidence>
<name>A0A382C7D9_9ZZZZ</name>
<dbReference type="NCBIfam" id="TIGR00256">
    <property type="entry name" value="D-aminoacyl-tRNA deacylase"/>
    <property type="match status" value="1"/>
</dbReference>
<comment type="similarity">
    <text evidence="1">Belongs to the DTD family.</text>
</comment>
<dbReference type="EMBL" id="UINC01033087">
    <property type="protein sequence ID" value="SVB21804.1"/>
    <property type="molecule type" value="Genomic_DNA"/>
</dbReference>
<evidence type="ECO:0000256" key="1">
    <source>
        <dbReference type="ARBA" id="ARBA00009673"/>
    </source>
</evidence>
<gene>
    <name evidence="2" type="ORF">METZ01_LOCUS174658</name>
</gene>
<organism evidence="2">
    <name type="scientific">marine metagenome</name>
    <dbReference type="NCBI Taxonomy" id="408172"/>
    <lineage>
        <taxon>unclassified sequences</taxon>
        <taxon>metagenomes</taxon>
        <taxon>ecological metagenomes</taxon>
    </lineage>
</organism>
<dbReference type="Gene3D" id="3.50.80.10">
    <property type="entry name" value="D-tyrosyl-tRNA(Tyr) deacylase"/>
    <property type="match status" value="1"/>
</dbReference>
<proteinExistence type="inferred from homology"/>